<gene>
    <name evidence="1" type="ORF">BXY66_4090</name>
</gene>
<protein>
    <submittedName>
        <fullName evidence="1">Uncharacterized protein</fullName>
    </submittedName>
</protein>
<evidence type="ECO:0000313" key="1">
    <source>
        <dbReference type="EMBL" id="TCK98848.1"/>
    </source>
</evidence>
<keyword evidence="2" id="KW-1185">Reference proteome</keyword>
<comment type="caution">
    <text evidence="1">The sequence shown here is derived from an EMBL/GenBank/DDBJ whole genome shotgun (WGS) entry which is preliminary data.</text>
</comment>
<proteinExistence type="predicted"/>
<accession>A0A4R1MZR5</accession>
<sequence length="66" mass="7490">MAKSDLKVTDILSAYPDCPQREMALRALRKGHPDLALEWLNALQDMIADGRASIERDRLVAQKRRA</sequence>
<dbReference type="RefSeq" id="WP_132862194.1">
    <property type="nucleotide sequence ID" value="NZ_SMGR01000007.1"/>
</dbReference>
<dbReference type="Proteomes" id="UP000295673">
    <property type="component" value="Unassembled WGS sequence"/>
</dbReference>
<evidence type="ECO:0000313" key="2">
    <source>
        <dbReference type="Proteomes" id="UP000295673"/>
    </source>
</evidence>
<name>A0A4R1MZR5_9RHOB</name>
<dbReference type="AlphaFoldDB" id="A0A4R1MZR5"/>
<dbReference type="EMBL" id="SMGR01000007">
    <property type="protein sequence ID" value="TCK98848.1"/>
    <property type="molecule type" value="Genomic_DNA"/>
</dbReference>
<dbReference type="OrthoDB" id="7875683at2"/>
<reference evidence="1 2" key="1">
    <citation type="submission" date="2019-03" db="EMBL/GenBank/DDBJ databases">
        <title>Genomic Encyclopedia of Archaeal and Bacterial Type Strains, Phase II (KMG-II): from individual species to whole genera.</title>
        <authorList>
            <person name="Goeker M."/>
        </authorList>
    </citation>
    <scope>NUCLEOTIDE SEQUENCE [LARGE SCALE GENOMIC DNA]</scope>
    <source>
        <strain evidence="1 2">DSM 26433</strain>
    </source>
</reference>
<organism evidence="1 2">
    <name type="scientific">Shimia isoporae</name>
    <dbReference type="NCBI Taxonomy" id="647720"/>
    <lineage>
        <taxon>Bacteria</taxon>
        <taxon>Pseudomonadati</taxon>
        <taxon>Pseudomonadota</taxon>
        <taxon>Alphaproteobacteria</taxon>
        <taxon>Rhodobacterales</taxon>
        <taxon>Roseobacteraceae</taxon>
    </lineage>
</organism>